<dbReference type="Gene3D" id="2.40.50.1020">
    <property type="entry name" value="LytTr DNA-binding domain"/>
    <property type="match status" value="1"/>
</dbReference>
<dbReference type="PANTHER" id="PTHR37299:SF4">
    <property type="entry name" value="TRANSCRIPTIONAL REGULATOR"/>
    <property type="match status" value="1"/>
</dbReference>
<gene>
    <name evidence="2" type="ORF">AAF454_12670</name>
</gene>
<dbReference type="Pfam" id="PF04397">
    <property type="entry name" value="LytTR"/>
    <property type="match status" value="1"/>
</dbReference>
<sequence>MKFVVTIDEKIEDIEVHIHAANYSEEVEKLVESLKTPKMKMIAGYREQEVHMLKIEDIFSIFTEDGKVYVQTELEDYQVKKKLYEFESLLYKEFVRVNKSTLVNLQYIQCIRVGLLGTTNLYLENEVCYPISRKYLRELKDRLGIGGNMV</sequence>
<protein>
    <submittedName>
        <fullName evidence="2">LytTR family DNA-binding domain-containing protein</fullName>
    </submittedName>
</protein>
<accession>A0ABU9LQ74</accession>
<feature type="domain" description="HTH LytTR-type" evidence="1">
    <location>
        <begin position="42"/>
        <end position="145"/>
    </location>
</feature>
<dbReference type="InterPro" id="IPR007492">
    <property type="entry name" value="LytTR_DNA-bd_dom"/>
</dbReference>
<dbReference type="GeneID" id="97821618"/>
<dbReference type="PANTHER" id="PTHR37299">
    <property type="entry name" value="TRANSCRIPTIONAL REGULATOR-RELATED"/>
    <property type="match status" value="1"/>
</dbReference>
<dbReference type="GO" id="GO:0003677">
    <property type="term" value="F:DNA binding"/>
    <property type="evidence" value="ECO:0007669"/>
    <property type="project" value="UniProtKB-KW"/>
</dbReference>
<keyword evidence="2" id="KW-0238">DNA-binding</keyword>
<name>A0ABU9LQ74_9BACL</name>
<dbReference type="EMBL" id="JBCEWA010000010">
    <property type="protein sequence ID" value="MEL5989259.1"/>
    <property type="molecule type" value="Genomic_DNA"/>
</dbReference>
<dbReference type="Proteomes" id="UP001398420">
    <property type="component" value="Unassembled WGS sequence"/>
</dbReference>
<reference evidence="2 3" key="1">
    <citation type="submission" date="2024-04" db="EMBL/GenBank/DDBJ databases">
        <authorList>
            <person name="Wu Y.S."/>
            <person name="Zhang L."/>
        </authorList>
    </citation>
    <scope>NUCLEOTIDE SEQUENCE [LARGE SCALE GENOMIC DNA]</scope>
    <source>
        <strain evidence="2 3">KG-01</strain>
    </source>
</reference>
<dbReference type="RefSeq" id="WP_068457210.1">
    <property type="nucleotide sequence ID" value="NZ_BJOB01000024.1"/>
</dbReference>
<keyword evidence="3" id="KW-1185">Reference proteome</keyword>
<dbReference type="SMART" id="SM00850">
    <property type="entry name" value="LytTR"/>
    <property type="match status" value="1"/>
</dbReference>
<proteinExistence type="predicted"/>
<evidence type="ECO:0000313" key="2">
    <source>
        <dbReference type="EMBL" id="MEL5989259.1"/>
    </source>
</evidence>
<organism evidence="2 3">
    <name type="scientific">Kurthia gibsonii</name>
    <dbReference type="NCBI Taxonomy" id="33946"/>
    <lineage>
        <taxon>Bacteria</taxon>
        <taxon>Bacillati</taxon>
        <taxon>Bacillota</taxon>
        <taxon>Bacilli</taxon>
        <taxon>Bacillales</taxon>
        <taxon>Caryophanaceae</taxon>
        <taxon>Kurthia</taxon>
    </lineage>
</organism>
<comment type="caution">
    <text evidence="2">The sequence shown here is derived from an EMBL/GenBank/DDBJ whole genome shotgun (WGS) entry which is preliminary data.</text>
</comment>
<evidence type="ECO:0000259" key="1">
    <source>
        <dbReference type="PROSITE" id="PS50930"/>
    </source>
</evidence>
<dbReference type="PROSITE" id="PS50930">
    <property type="entry name" value="HTH_LYTTR"/>
    <property type="match status" value="1"/>
</dbReference>
<evidence type="ECO:0000313" key="3">
    <source>
        <dbReference type="Proteomes" id="UP001398420"/>
    </source>
</evidence>
<dbReference type="InterPro" id="IPR046947">
    <property type="entry name" value="LytR-like"/>
</dbReference>